<feature type="domain" description="Bacterial type II secretion system protein E" evidence="2">
    <location>
        <begin position="196"/>
        <end position="210"/>
    </location>
</feature>
<dbReference type="SMART" id="SM00382">
    <property type="entry name" value="AAA"/>
    <property type="match status" value="1"/>
</dbReference>
<protein>
    <recommendedName>
        <fullName evidence="2">Bacterial type II secretion system protein E domain-containing protein</fullName>
    </recommendedName>
</protein>
<dbReference type="EMBL" id="LJUO01000019">
    <property type="protein sequence ID" value="KPK72947.1"/>
    <property type="molecule type" value="Genomic_DNA"/>
</dbReference>
<dbReference type="SUPFAM" id="SSF52540">
    <property type="entry name" value="P-loop containing nucleoside triphosphate hydrolases"/>
    <property type="match status" value="1"/>
</dbReference>
<dbReference type="Proteomes" id="UP000051096">
    <property type="component" value="Unassembled WGS sequence"/>
</dbReference>
<dbReference type="Gene3D" id="3.40.50.300">
    <property type="entry name" value="P-loop containing nucleotide triphosphate hydrolases"/>
    <property type="match status" value="1"/>
</dbReference>
<dbReference type="InterPro" id="IPR027417">
    <property type="entry name" value="P-loop_NTPase"/>
</dbReference>
<dbReference type="InterPro" id="IPR006321">
    <property type="entry name" value="PilT/PilU"/>
</dbReference>
<dbReference type="InterPro" id="IPR050921">
    <property type="entry name" value="T4SS_GSP_E_ATPase"/>
</dbReference>
<proteinExistence type="inferred from homology"/>
<name>A0A0S8GIS9_UNCW3</name>
<dbReference type="CDD" id="cd01131">
    <property type="entry name" value="PilT"/>
    <property type="match status" value="1"/>
</dbReference>
<dbReference type="Pfam" id="PF00437">
    <property type="entry name" value="T2SSE"/>
    <property type="match status" value="1"/>
</dbReference>
<dbReference type="GO" id="GO:0005524">
    <property type="term" value="F:ATP binding"/>
    <property type="evidence" value="ECO:0007669"/>
    <property type="project" value="InterPro"/>
</dbReference>
<evidence type="ECO:0000313" key="4">
    <source>
        <dbReference type="Proteomes" id="UP000051096"/>
    </source>
</evidence>
<sequence length="354" mass="40399">MAKVDLDVLLEELVLREGSDLHLRYGEPPIIRIAGKLEKMEQPVLDDDDLEELIYGLMAPIQKEKFAAQLEFDMAYEISGIARFRVNCFKQMNHIGAVMRIIPLKIRTTDEWRFPPVFNRIAELPRGLVLVTGPTGSGKSTTLAAMIEYINQTEKKHIITVEDPIEFLHRDKHSIIEQREIGIDTKSYAEALRRVVRQNPDIILVGEMRDLETMAQTITAAETGHLVFSTLHTIDSVQTIDRIIDVFPPAQQQQIRLQLSTTLQAVITETLVRNKDGAGRTAAFEIMICTPAIRSAIRDSKTHQIYTSMQTGQRLGMIQMDRYLRDLYQQGVIDYEEALAHCNHPDEFQVEFNQ</sequence>
<accession>A0A0S8GIS9</accession>
<dbReference type="Gene3D" id="3.30.450.90">
    <property type="match status" value="1"/>
</dbReference>
<dbReference type="GO" id="GO:0016887">
    <property type="term" value="F:ATP hydrolysis activity"/>
    <property type="evidence" value="ECO:0007669"/>
    <property type="project" value="InterPro"/>
</dbReference>
<gene>
    <name evidence="3" type="ORF">AMJ87_03275</name>
</gene>
<dbReference type="NCBIfam" id="TIGR01420">
    <property type="entry name" value="pilT_fam"/>
    <property type="match status" value="1"/>
</dbReference>
<dbReference type="InterPro" id="IPR003593">
    <property type="entry name" value="AAA+_ATPase"/>
</dbReference>
<comment type="similarity">
    <text evidence="1">Belongs to the GSP E family.</text>
</comment>
<evidence type="ECO:0000256" key="1">
    <source>
        <dbReference type="ARBA" id="ARBA00006611"/>
    </source>
</evidence>
<dbReference type="PANTHER" id="PTHR30486">
    <property type="entry name" value="TWITCHING MOTILITY PROTEIN PILT"/>
    <property type="match status" value="1"/>
</dbReference>
<dbReference type="AlphaFoldDB" id="A0A0S8GIS9"/>
<dbReference type="PATRIC" id="fig|1703780.3.peg.1302"/>
<organism evidence="3 4">
    <name type="scientific">candidate division WOR_3 bacterium SM23_60</name>
    <dbReference type="NCBI Taxonomy" id="1703780"/>
    <lineage>
        <taxon>Bacteria</taxon>
        <taxon>Bacteria division WOR-3</taxon>
    </lineage>
</organism>
<evidence type="ECO:0000313" key="3">
    <source>
        <dbReference type="EMBL" id="KPK72947.1"/>
    </source>
</evidence>
<evidence type="ECO:0000259" key="2">
    <source>
        <dbReference type="PROSITE" id="PS00662"/>
    </source>
</evidence>
<comment type="caution">
    <text evidence="3">The sequence shown here is derived from an EMBL/GenBank/DDBJ whole genome shotgun (WGS) entry which is preliminary data.</text>
</comment>
<dbReference type="PROSITE" id="PS00662">
    <property type="entry name" value="T2SP_E"/>
    <property type="match status" value="1"/>
</dbReference>
<dbReference type="InterPro" id="IPR001482">
    <property type="entry name" value="T2SS/T4SS_dom"/>
</dbReference>
<reference evidence="3 4" key="1">
    <citation type="journal article" date="2015" name="Microbiome">
        <title>Genomic resolution of linkages in carbon, nitrogen, and sulfur cycling among widespread estuary sediment bacteria.</title>
        <authorList>
            <person name="Baker B.J."/>
            <person name="Lazar C.S."/>
            <person name="Teske A.P."/>
            <person name="Dick G.J."/>
        </authorList>
    </citation>
    <scope>NUCLEOTIDE SEQUENCE [LARGE SCALE GENOMIC DNA]</scope>
    <source>
        <strain evidence="3">SM23_60</strain>
    </source>
</reference>